<evidence type="ECO:0008006" key="4">
    <source>
        <dbReference type="Google" id="ProtNLM"/>
    </source>
</evidence>
<feature type="transmembrane region" description="Helical" evidence="1">
    <location>
        <begin position="286"/>
        <end position="309"/>
    </location>
</feature>
<keyword evidence="1" id="KW-0472">Membrane</keyword>
<proteinExistence type="predicted"/>
<dbReference type="Gene3D" id="3.10.100.10">
    <property type="entry name" value="Mannose-Binding Protein A, subunit A"/>
    <property type="match status" value="1"/>
</dbReference>
<dbReference type="AlphaFoldDB" id="A0AA89C1G5"/>
<sequence>MSQLSNTSLSFFSGGVNCNSIAYSKIINGNCFWIIKTEQDMLTSQDICRSHGGYLALISDTNTMEDIDLFADTVNMAYENMFIGYKVDPSSANAYVMRRLDGQIQSYAPFYSQTGLTIAWHCVILLMDVLYPRSCDDPFYALCSDIANIDPTLLPTSPPPPSPTTTEELTTAQITSVTDPITSPEITTPTEDVTEPITTPEITTQTEDVTEPITSDVSTTTTTHNHATSSSCDCNSYCNNHFVIQPVNMTDELIEKLNELSRLLSIEKKSLSLAVRRKISASDDRASAAGVGAIGIAVLVVIFGGIALFDLIPAFKVLFA</sequence>
<reference evidence="2" key="1">
    <citation type="submission" date="2019-08" db="EMBL/GenBank/DDBJ databases">
        <title>The improved chromosome-level genome for the pearl oyster Pinctada fucata martensii using PacBio sequencing and Hi-C.</title>
        <authorList>
            <person name="Zheng Z."/>
        </authorList>
    </citation>
    <scope>NUCLEOTIDE SEQUENCE</scope>
    <source>
        <strain evidence="2">ZZ-2019</strain>
        <tissue evidence="2">Adductor muscle</tissue>
    </source>
</reference>
<dbReference type="EMBL" id="VSWD01000005">
    <property type="protein sequence ID" value="KAK3102466.1"/>
    <property type="molecule type" value="Genomic_DNA"/>
</dbReference>
<dbReference type="InterPro" id="IPR016186">
    <property type="entry name" value="C-type_lectin-like/link_sf"/>
</dbReference>
<keyword evidence="3" id="KW-1185">Reference proteome</keyword>
<accession>A0AA89C1G5</accession>
<dbReference type="CDD" id="cd00037">
    <property type="entry name" value="CLECT"/>
    <property type="match status" value="1"/>
</dbReference>
<name>A0AA89C1G5_PINIB</name>
<keyword evidence="1" id="KW-0812">Transmembrane</keyword>
<protein>
    <recommendedName>
        <fullName evidence="4">C-type lectin domain-containing protein</fullName>
    </recommendedName>
</protein>
<evidence type="ECO:0000313" key="2">
    <source>
        <dbReference type="EMBL" id="KAK3102466.1"/>
    </source>
</evidence>
<comment type="caution">
    <text evidence="2">The sequence shown here is derived from an EMBL/GenBank/DDBJ whole genome shotgun (WGS) entry which is preliminary data.</text>
</comment>
<dbReference type="InterPro" id="IPR016187">
    <property type="entry name" value="CTDL_fold"/>
</dbReference>
<evidence type="ECO:0000313" key="3">
    <source>
        <dbReference type="Proteomes" id="UP001186944"/>
    </source>
</evidence>
<gene>
    <name evidence="2" type="ORF">FSP39_011575</name>
</gene>
<keyword evidence="1" id="KW-1133">Transmembrane helix</keyword>
<dbReference type="Proteomes" id="UP001186944">
    <property type="component" value="Unassembled WGS sequence"/>
</dbReference>
<evidence type="ECO:0000256" key="1">
    <source>
        <dbReference type="SAM" id="Phobius"/>
    </source>
</evidence>
<organism evidence="2 3">
    <name type="scientific">Pinctada imbricata</name>
    <name type="common">Atlantic pearl-oyster</name>
    <name type="synonym">Pinctada martensii</name>
    <dbReference type="NCBI Taxonomy" id="66713"/>
    <lineage>
        <taxon>Eukaryota</taxon>
        <taxon>Metazoa</taxon>
        <taxon>Spiralia</taxon>
        <taxon>Lophotrochozoa</taxon>
        <taxon>Mollusca</taxon>
        <taxon>Bivalvia</taxon>
        <taxon>Autobranchia</taxon>
        <taxon>Pteriomorphia</taxon>
        <taxon>Pterioida</taxon>
        <taxon>Pterioidea</taxon>
        <taxon>Pteriidae</taxon>
        <taxon>Pinctada</taxon>
    </lineage>
</organism>
<dbReference type="SUPFAM" id="SSF56436">
    <property type="entry name" value="C-type lectin-like"/>
    <property type="match status" value="1"/>
</dbReference>